<protein>
    <submittedName>
        <fullName evidence="4">Thioredoxin</fullName>
    </submittedName>
</protein>
<dbReference type="InterPro" id="IPR036249">
    <property type="entry name" value="Thioredoxin-like_sf"/>
</dbReference>
<dbReference type="AlphaFoldDB" id="A0A412X167"/>
<sequence>MKKCILVLAIVLSSVALFAQGVNFQELTLKEACAKAKAENKLVFIDCYTDWCGPCRLMTEEIFPMKEMGDYFNPKYICIKANAEKGEEGPAIKEKFGIKAYPTFVILNNDGNLIHMFAGGVLGLEFIDKVEESFNPELAFGELQKRYNAGERSKKLTSSYLQALQHTYTTNVGPLIEEFANSLSDDELICEECLFLFDEHARLGSPREKFLTQHVEKFREVVGQDKVDQILNRKYEAYYCGILGKQMAATTTDVEQVNKQLEALHLTGVTSLPLYQAAVATYLTKEGGEALFEMIKKVSGDLENNDIDRFLYFTIPAVNEVWSEDQSKQIVALINKDDIRTRIINTLERQKKTSQPK</sequence>
<dbReference type="PROSITE" id="PS51352">
    <property type="entry name" value="THIOREDOXIN_2"/>
    <property type="match status" value="1"/>
</dbReference>
<evidence type="ECO:0000259" key="3">
    <source>
        <dbReference type="PROSITE" id="PS51352"/>
    </source>
</evidence>
<keyword evidence="2" id="KW-0732">Signal</keyword>
<evidence type="ECO:0000256" key="1">
    <source>
        <dbReference type="ARBA" id="ARBA00023284"/>
    </source>
</evidence>
<dbReference type="InterPro" id="IPR017937">
    <property type="entry name" value="Thioredoxin_CS"/>
</dbReference>
<dbReference type="Proteomes" id="UP000283589">
    <property type="component" value="Unassembled WGS sequence"/>
</dbReference>
<evidence type="ECO:0000313" key="7">
    <source>
        <dbReference type="Proteomes" id="UP000286038"/>
    </source>
</evidence>
<feature type="signal peptide" evidence="2">
    <location>
        <begin position="1"/>
        <end position="19"/>
    </location>
</feature>
<dbReference type="GO" id="GO:0045454">
    <property type="term" value="P:cell redox homeostasis"/>
    <property type="evidence" value="ECO:0007669"/>
    <property type="project" value="TreeGrafter"/>
</dbReference>
<dbReference type="Proteomes" id="UP000286038">
    <property type="component" value="Unassembled WGS sequence"/>
</dbReference>
<gene>
    <name evidence="4" type="ORF">DWW18_09635</name>
    <name evidence="5" type="ORF">DWZ68_01935</name>
</gene>
<dbReference type="Gene3D" id="3.40.30.10">
    <property type="entry name" value="Glutaredoxin"/>
    <property type="match status" value="1"/>
</dbReference>
<dbReference type="EMBL" id="QRPV01000002">
    <property type="protein sequence ID" value="RHM46755.1"/>
    <property type="molecule type" value="Genomic_DNA"/>
</dbReference>
<feature type="domain" description="Thioredoxin" evidence="3">
    <location>
        <begin position="6"/>
        <end position="139"/>
    </location>
</feature>
<evidence type="ECO:0000313" key="4">
    <source>
        <dbReference type="EMBL" id="RGV33897.1"/>
    </source>
</evidence>
<dbReference type="Pfam" id="PF00085">
    <property type="entry name" value="Thioredoxin"/>
    <property type="match status" value="1"/>
</dbReference>
<dbReference type="RefSeq" id="WP_087421156.1">
    <property type="nucleotide sequence ID" value="NZ_CABJDM010000002.1"/>
</dbReference>
<dbReference type="InterPro" id="IPR013766">
    <property type="entry name" value="Thioredoxin_domain"/>
</dbReference>
<evidence type="ECO:0000313" key="6">
    <source>
        <dbReference type="Proteomes" id="UP000283589"/>
    </source>
</evidence>
<dbReference type="PANTHER" id="PTHR43601:SF3">
    <property type="entry name" value="THIOREDOXIN, MITOCHONDRIAL"/>
    <property type="match status" value="1"/>
</dbReference>
<evidence type="ECO:0000256" key="2">
    <source>
        <dbReference type="SAM" id="SignalP"/>
    </source>
</evidence>
<dbReference type="PROSITE" id="PS00194">
    <property type="entry name" value="THIOREDOXIN_1"/>
    <property type="match status" value="1"/>
</dbReference>
<evidence type="ECO:0000313" key="5">
    <source>
        <dbReference type="EMBL" id="RHM46755.1"/>
    </source>
</evidence>
<dbReference type="STRING" id="1121130.GCA_000519105_02984"/>
<dbReference type="CDD" id="cd02947">
    <property type="entry name" value="TRX_family"/>
    <property type="match status" value="1"/>
</dbReference>
<organism evidence="4 6">
    <name type="scientific">Butyricimonas virosa</name>
    <dbReference type="NCBI Taxonomy" id="544645"/>
    <lineage>
        <taxon>Bacteria</taxon>
        <taxon>Pseudomonadati</taxon>
        <taxon>Bacteroidota</taxon>
        <taxon>Bacteroidia</taxon>
        <taxon>Bacteroidales</taxon>
        <taxon>Odoribacteraceae</taxon>
        <taxon>Butyricimonas</taxon>
    </lineage>
</organism>
<name>A0A412X167_9BACT</name>
<accession>A0A412X167</accession>
<dbReference type="EMBL" id="QRZA01000010">
    <property type="protein sequence ID" value="RGV33897.1"/>
    <property type="molecule type" value="Genomic_DNA"/>
</dbReference>
<feature type="chain" id="PRO_5033415719" evidence="2">
    <location>
        <begin position="20"/>
        <end position="357"/>
    </location>
</feature>
<dbReference type="PANTHER" id="PTHR43601">
    <property type="entry name" value="THIOREDOXIN, MITOCHONDRIAL"/>
    <property type="match status" value="1"/>
</dbReference>
<dbReference type="SUPFAM" id="SSF52833">
    <property type="entry name" value="Thioredoxin-like"/>
    <property type="match status" value="1"/>
</dbReference>
<reference evidence="6 7" key="1">
    <citation type="submission" date="2018-08" db="EMBL/GenBank/DDBJ databases">
        <title>A genome reference for cultivated species of the human gut microbiota.</title>
        <authorList>
            <person name="Zou Y."/>
            <person name="Xue W."/>
            <person name="Luo G."/>
        </authorList>
    </citation>
    <scope>NUCLEOTIDE SEQUENCE [LARGE SCALE GENOMIC DNA]</scope>
    <source>
        <strain evidence="4 6">AF14-49</strain>
        <strain evidence="5 7">AF34-33</strain>
    </source>
</reference>
<comment type="caution">
    <text evidence="4">The sequence shown here is derived from an EMBL/GenBank/DDBJ whole genome shotgun (WGS) entry which is preliminary data.</text>
</comment>
<keyword evidence="1" id="KW-0676">Redox-active center</keyword>
<proteinExistence type="predicted"/>